<gene>
    <name evidence="1" type="ORF">TOLI1172_LOCUS8323</name>
</gene>
<dbReference type="InterPro" id="IPR015797">
    <property type="entry name" value="NUDIX_hydrolase-like_dom_sf"/>
</dbReference>
<evidence type="ECO:0008006" key="2">
    <source>
        <dbReference type="Google" id="ProtNLM"/>
    </source>
</evidence>
<evidence type="ECO:0000313" key="1">
    <source>
        <dbReference type="EMBL" id="CAD8823924.1"/>
    </source>
</evidence>
<proteinExistence type="predicted"/>
<dbReference type="Gene3D" id="3.90.79.10">
    <property type="entry name" value="Nucleoside Triphosphate Pyrophosphohydrolase"/>
    <property type="match status" value="1"/>
</dbReference>
<organism evidence="1">
    <name type="scientific">Timspurckia oligopyrenoides</name>
    <dbReference type="NCBI Taxonomy" id="708627"/>
    <lineage>
        <taxon>Eukaryota</taxon>
        <taxon>Rhodophyta</taxon>
        <taxon>Bangiophyceae</taxon>
        <taxon>Porphyridiales</taxon>
        <taxon>Porphyridiaceae</taxon>
        <taxon>Timspurckia</taxon>
    </lineage>
</organism>
<dbReference type="EMBL" id="HBFP01011521">
    <property type="protein sequence ID" value="CAD8823924.1"/>
    <property type="molecule type" value="Transcribed_RNA"/>
</dbReference>
<sequence length="255" mass="29100">MSNQKVTSTRGGRLLIMCISLLTLLFLLQKIVCKWKFMTDSETRWTLYRGKVWRKDGVTVSIKTVGESEFARFQIHSIRNPKDPRKVLENWLWVDEYDQVNVLVYGDDGSEMTKKDSKWIVFEQEKYGFVKGSKSLAPIGGLIEEGHNECEVSAAKREVQEELGMICGLYKVLGKYRSAANRGGGFVYVIVATECVPISNHSERINENSDLEIQKKVYLSDDELLKSVIEGRFLEVKWTAAVALTLLEKMSTKQE</sequence>
<dbReference type="SUPFAM" id="SSF55811">
    <property type="entry name" value="Nudix"/>
    <property type="match status" value="1"/>
</dbReference>
<name>A0A7S0ZJN9_9RHOD</name>
<reference evidence="1" key="1">
    <citation type="submission" date="2021-01" db="EMBL/GenBank/DDBJ databases">
        <authorList>
            <person name="Corre E."/>
            <person name="Pelletier E."/>
            <person name="Niang G."/>
            <person name="Scheremetjew M."/>
            <person name="Finn R."/>
            <person name="Kale V."/>
            <person name="Holt S."/>
            <person name="Cochrane G."/>
            <person name="Meng A."/>
            <person name="Brown T."/>
            <person name="Cohen L."/>
        </authorList>
    </citation>
    <scope>NUCLEOTIDE SEQUENCE</scope>
    <source>
        <strain evidence="1">CCMP3278</strain>
    </source>
</reference>
<accession>A0A7S0ZJN9</accession>
<dbReference type="AlphaFoldDB" id="A0A7S0ZJN9"/>
<protein>
    <recommendedName>
        <fullName evidence="2">Nudix hydrolase domain-containing protein</fullName>
    </recommendedName>
</protein>